<dbReference type="Gene3D" id="1.10.3300.10">
    <property type="entry name" value="Jann2411-like domain"/>
    <property type="match status" value="1"/>
</dbReference>
<evidence type="ECO:0000259" key="1">
    <source>
        <dbReference type="Pfam" id="PF11706"/>
    </source>
</evidence>
<sequence length="168" mass="18307">MLGTVPPVNTLEPWITLGTEPGVAPGRLERVRALLNTDDRFHGVERLGAQAPAGLRELRDGLRAYVVAGEQEALDRVAAGHRLVLRVTADGPALVPSDEEDHVAGLLVDVLEEHRAGRLQRLKACANPACQWVYYDASRNRSGRWCSMGECGDVMKARAYRARSRAGA</sequence>
<dbReference type="SUPFAM" id="SSF160904">
    <property type="entry name" value="Jann2411-like"/>
    <property type="match status" value="1"/>
</dbReference>
<reference evidence="2 3" key="1">
    <citation type="submission" date="2021-05" db="EMBL/GenBank/DDBJ databases">
        <title>Description of Cellulomonas sp. DKR-3 sp. nov.</title>
        <authorList>
            <person name="Dahal R.H."/>
            <person name="Chaudhary D.K."/>
        </authorList>
    </citation>
    <scope>NUCLEOTIDE SEQUENCE [LARGE SCALE GENOMIC DNA]</scope>
    <source>
        <strain evidence="2 3">DKR-3</strain>
    </source>
</reference>
<gene>
    <name evidence="2" type="ORF">KIN34_00725</name>
</gene>
<protein>
    <submittedName>
        <fullName evidence="2">CGNR zinc finger domain-containing protein</fullName>
    </submittedName>
</protein>
<evidence type="ECO:0000313" key="3">
    <source>
        <dbReference type="Proteomes" id="UP000722125"/>
    </source>
</evidence>
<dbReference type="InterPro" id="IPR021005">
    <property type="entry name" value="Znf_CGNR"/>
</dbReference>
<dbReference type="PANTHER" id="PTHR35525">
    <property type="entry name" value="BLL6575 PROTEIN"/>
    <property type="match status" value="1"/>
</dbReference>
<dbReference type="Proteomes" id="UP000722125">
    <property type="component" value="Unassembled WGS sequence"/>
</dbReference>
<dbReference type="InterPro" id="IPR010852">
    <property type="entry name" value="ABATE"/>
</dbReference>
<evidence type="ECO:0000313" key="2">
    <source>
        <dbReference type="EMBL" id="MBT0992815.1"/>
    </source>
</evidence>
<accession>A0ABS5TUJ6</accession>
<keyword evidence="3" id="KW-1185">Reference proteome</keyword>
<feature type="domain" description="Zinc finger CGNR" evidence="1">
    <location>
        <begin position="121"/>
        <end position="163"/>
    </location>
</feature>
<organism evidence="2 3">
    <name type="scientific">Cellulomonas fulva</name>
    <dbReference type="NCBI Taxonomy" id="2835530"/>
    <lineage>
        <taxon>Bacteria</taxon>
        <taxon>Bacillati</taxon>
        <taxon>Actinomycetota</taxon>
        <taxon>Actinomycetes</taxon>
        <taxon>Micrococcales</taxon>
        <taxon>Cellulomonadaceae</taxon>
        <taxon>Cellulomonas</taxon>
    </lineage>
</organism>
<dbReference type="Pfam" id="PF11706">
    <property type="entry name" value="zf-CGNR"/>
    <property type="match status" value="1"/>
</dbReference>
<dbReference type="InterPro" id="IPR023286">
    <property type="entry name" value="ABATE_dom_sf"/>
</dbReference>
<dbReference type="PANTHER" id="PTHR35525:SF3">
    <property type="entry name" value="BLL6575 PROTEIN"/>
    <property type="match status" value="1"/>
</dbReference>
<comment type="caution">
    <text evidence="2">The sequence shown here is derived from an EMBL/GenBank/DDBJ whole genome shotgun (WGS) entry which is preliminary data.</text>
</comment>
<proteinExistence type="predicted"/>
<dbReference type="EMBL" id="JAHBOH010000001">
    <property type="protein sequence ID" value="MBT0992815.1"/>
    <property type="molecule type" value="Genomic_DNA"/>
</dbReference>
<name>A0ABS5TUJ6_9CELL</name>